<feature type="active site" description="Proton acceptor" evidence="7">
    <location>
        <position position="264"/>
    </location>
</feature>
<proteinExistence type="inferred from homology"/>
<sequence>MSRTATARRIEFASTPTPAQAVAEPSLFVLLGASGDLARRKLLPALFQLFLQGRLSERFALVGVSLAHMEPEAFQASVRESLERAGERVDPETWRRFAQRLEHVTVDLSRAEDYTRLAERLGQLDQKWGTRGNRLFYLAVAPSLFGPVADHLGAAGLAQARPGSWVRIIVEKPFGTNLHTARSLNARLRKHFDESDIFRMDHYLGKEMVQNLLVLRFANGLFEPLWNRQHIDHVQITNAETLGMEGRGRYYEQAGVVRDMLQGHVFQVLSLLTMEPPEDLSAESVQRAKVEALQTARAFSPERIRTECVRGQYVEGLSGGQPVPGYRQEPGVAVDSGVETFALLTMRFDSMRWAGVPFYVRSGKRLQERVTEVMVQFKPGPLQFPGLEDAGLETANRLIIRIQPDEHISLRINTKVPGQGLRTREVDLSFLYARGFPARLPDAYEPLLLEGLLGNSTLYASRDMVERGWELVMPVLEAWNATPAEPNYAAGTWGPVEAARLLERDGRAWSRG</sequence>
<dbReference type="SUPFAM" id="SSF51735">
    <property type="entry name" value="NAD(P)-binding Rossmann-fold domains"/>
    <property type="match status" value="1"/>
</dbReference>
<feature type="binding site" evidence="7">
    <location>
        <position position="259"/>
    </location>
    <ligand>
        <name>substrate</name>
    </ligand>
</feature>
<comment type="similarity">
    <text evidence="2 7">Belongs to the glucose-6-phosphate dehydrogenase family.</text>
</comment>
<evidence type="ECO:0000256" key="1">
    <source>
        <dbReference type="ARBA" id="ARBA00004937"/>
    </source>
</evidence>
<dbReference type="GO" id="GO:0004345">
    <property type="term" value="F:glucose-6-phosphate dehydrogenase activity"/>
    <property type="evidence" value="ECO:0007669"/>
    <property type="project" value="UniProtKB-UniRule"/>
</dbReference>
<dbReference type="RefSeq" id="WP_169348003.1">
    <property type="nucleotide sequence ID" value="NZ_JABBJJ010000152.1"/>
</dbReference>
<accession>A0A848LLU6</accession>
<evidence type="ECO:0000313" key="10">
    <source>
        <dbReference type="EMBL" id="NMO18738.1"/>
    </source>
</evidence>
<keyword evidence="4 7" id="KW-0521">NADP</keyword>
<comment type="catalytic activity">
    <reaction evidence="7">
        <text>D-glucose 6-phosphate + NADP(+) = 6-phospho-D-glucono-1,5-lactone + NADPH + H(+)</text>
        <dbReference type="Rhea" id="RHEA:15841"/>
        <dbReference type="ChEBI" id="CHEBI:15378"/>
        <dbReference type="ChEBI" id="CHEBI:57783"/>
        <dbReference type="ChEBI" id="CHEBI:57955"/>
        <dbReference type="ChEBI" id="CHEBI:58349"/>
        <dbReference type="ChEBI" id="CHEBI:61548"/>
        <dbReference type="EC" id="1.1.1.49"/>
    </reaction>
</comment>
<keyword evidence="5 7" id="KW-0560">Oxidoreductase</keyword>
<feature type="binding site" evidence="7">
    <location>
        <position position="240"/>
    </location>
    <ligand>
        <name>substrate</name>
    </ligand>
</feature>
<dbReference type="SUPFAM" id="SSF55347">
    <property type="entry name" value="Glyceraldehyde-3-phosphate dehydrogenase-like, C-terminal domain"/>
    <property type="match status" value="1"/>
</dbReference>
<comment type="function">
    <text evidence="7">Catalyzes the oxidation of glucose 6-phosphate to 6-phosphogluconolactone.</text>
</comment>
<evidence type="ECO:0000313" key="11">
    <source>
        <dbReference type="Proteomes" id="UP000518300"/>
    </source>
</evidence>
<dbReference type="Pfam" id="PF00479">
    <property type="entry name" value="G6PD_N"/>
    <property type="match status" value="1"/>
</dbReference>
<keyword evidence="3 7" id="KW-0313">Glucose metabolism</keyword>
<dbReference type="PANTHER" id="PTHR23429">
    <property type="entry name" value="GLUCOSE-6-PHOSPHATE 1-DEHYDROGENASE G6PD"/>
    <property type="match status" value="1"/>
</dbReference>
<dbReference type="HAMAP" id="MF_00966">
    <property type="entry name" value="G6PD"/>
    <property type="match status" value="1"/>
</dbReference>
<dbReference type="Gene3D" id="3.40.50.720">
    <property type="entry name" value="NAD(P)-binding Rossmann-like Domain"/>
    <property type="match status" value="1"/>
</dbReference>
<dbReference type="InterPro" id="IPR036291">
    <property type="entry name" value="NAD(P)-bd_dom_sf"/>
</dbReference>
<dbReference type="InterPro" id="IPR022674">
    <property type="entry name" value="G6P_DH_NAD-bd"/>
</dbReference>
<evidence type="ECO:0000259" key="8">
    <source>
        <dbReference type="Pfam" id="PF00479"/>
    </source>
</evidence>
<dbReference type="EMBL" id="JABBJJ010000152">
    <property type="protein sequence ID" value="NMO18738.1"/>
    <property type="molecule type" value="Genomic_DNA"/>
</dbReference>
<dbReference type="InterPro" id="IPR022675">
    <property type="entry name" value="G6P_DH_C"/>
</dbReference>
<name>A0A848LLU6_9BACT</name>
<feature type="binding site" evidence="7">
    <location>
        <position position="206"/>
    </location>
    <ligand>
        <name>substrate</name>
    </ligand>
</feature>
<feature type="binding site" evidence="7">
    <location>
        <begin position="107"/>
        <end position="108"/>
    </location>
    <ligand>
        <name>NADP(+)</name>
        <dbReference type="ChEBI" id="CHEBI:58349"/>
    </ligand>
</feature>
<evidence type="ECO:0000256" key="5">
    <source>
        <dbReference type="ARBA" id="ARBA00023002"/>
    </source>
</evidence>
<comment type="caution">
    <text evidence="10">The sequence shown here is derived from an EMBL/GenBank/DDBJ whole genome shotgun (WGS) entry which is preliminary data.</text>
</comment>
<comment type="caution">
    <text evidence="7">Lacks conserved residue(s) required for the propagation of feature annotation.</text>
</comment>
<dbReference type="EC" id="1.1.1.49" evidence="7"/>
<feature type="binding site" evidence="7">
    <location>
        <begin position="32"/>
        <end position="39"/>
    </location>
    <ligand>
        <name>NADP(+)</name>
        <dbReference type="ChEBI" id="CHEBI:58349"/>
    </ligand>
</feature>
<dbReference type="PRINTS" id="PR00079">
    <property type="entry name" value="G6PDHDRGNASE"/>
</dbReference>
<reference evidence="10 11" key="1">
    <citation type="submission" date="2020-04" db="EMBL/GenBank/DDBJ databases">
        <title>Draft genome of Pyxidicoccus fallax type strain.</title>
        <authorList>
            <person name="Whitworth D.E."/>
        </authorList>
    </citation>
    <scope>NUCLEOTIDE SEQUENCE [LARGE SCALE GENOMIC DNA]</scope>
    <source>
        <strain evidence="10 11">DSM 14698</strain>
    </source>
</reference>
<evidence type="ECO:0000259" key="9">
    <source>
        <dbReference type="Pfam" id="PF02781"/>
    </source>
</evidence>
<dbReference type="UniPathway" id="UPA00115">
    <property type="reaction ID" value="UER00408"/>
</dbReference>
<dbReference type="Pfam" id="PF02781">
    <property type="entry name" value="G6PD_C"/>
    <property type="match status" value="1"/>
</dbReference>
<dbReference type="GO" id="GO:0006006">
    <property type="term" value="P:glucose metabolic process"/>
    <property type="evidence" value="ECO:0007669"/>
    <property type="project" value="UniProtKB-KW"/>
</dbReference>
<evidence type="ECO:0000256" key="6">
    <source>
        <dbReference type="ARBA" id="ARBA00023277"/>
    </source>
</evidence>
<dbReference type="NCBIfam" id="TIGR00871">
    <property type="entry name" value="zwf"/>
    <property type="match status" value="1"/>
</dbReference>
<dbReference type="Gene3D" id="3.30.360.10">
    <property type="entry name" value="Dihydrodipicolinate Reductase, domain 2"/>
    <property type="match status" value="1"/>
</dbReference>
<feature type="domain" description="Glucose-6-phosphate dehydrogenase C-terminal" evidence="9">
    <location>
        <begin position="213"/>
        <end position="509"/>
    </location>
</feature>
<feature type="domain" description="Glucose-6-phosphate dehydrogenase NAD-binding" evidence="8">
    <location>
        <begin position="29"/>
        <end position="211"/>
    </location>
</feature>
<evidence type="ECO:0000256" key="7">
    <source>
        <dbReference type="HAMAP-Rule" id="MF_00966"/>
    </source>
</evidence>
<organism evidence="10 11">
    <name type="scientific">Pyxidicoccus fallax</name>
    <dbReference type="NCBI Taxonomy" id="394095"/>
    <lineage>
        <taxon>Bacteria</taxon>
        <taxon>Pseudomonadati</taxon>
        <taxon>Myxococcota</taxon>
        <taxon>Myxococcia</taxon>
        <taxon>Myxococcales</taxon>
        <taxon>Cystobacterineae</taxon>
        <taxon>Myxococcaceae</taxon>
        <taxon>Pyxidicoccus</taxon>
    </lineage>
</organism>
<gene>
    <name evidence="7 10" type="primary">zwf</name>
    <name evidence="10" type="ORF">HG543_28310</name>
</gene>
<protein>
    <recommendedName>
        <fullName evidence="7">Glucose-6-phosphate 1-dehydrogenase</fullName>
        <shortName evidence="7">G6PD</shortName>
        <ecNumber evidence="7">1.1.1.49</ecNumber>
    </recommendedName>
</protein>
<dbReference type="GO" id="GO:0050661">
    <property type="term" value="F:NADP binding"/>
    <property type="evidence" value="ECO:0007669"/>
    <property type="project" value="UniProtKB-UniRule"/>
</dbReference>
<keyword evidence="11" id="KW-1185">Reference proteome</keyword>
<evidence type="ECO:0000256" key="2">
    <source>
        <dbReference type="ARBA" id="ARBA00009975"/>
    </source>
</evidence>
<feature type="binding site" evidence="7">
    <location>
        <position position="172"/>
    </location>
    <ligand>
        <name>NADP(+)</name>
        <dbReference type="ChEBI" id="CHEBI:58349"/>
    </ligand>
</feature>
<dbReference type="PROSITE" id="PS00069">
    <property type="entry name" value="G6P_DEHYDROGENASE"/>
    <property type="match status" value="1"/>
</dbReference>
<dbReference type="PIRSF" id="PIRSF000110">
    <property type="entry name" value="G6PD"/>
    <property type="match status" value="1"/>
</dbReference>
<dbReference type="GO" id="GO:0009051">
    <property type="term" value="P:pentose-phosphate shunt, oxidative branch"/>
    <property type="evidence" value="ECO:0007669"/>
    <property type="project" value="TreeGrafter"/>
</dbReference>
<dbReference type="InterPro" id="IPR019796">
    <property type="entry name" value="G6P_DH_AS"/>
</dbReference>
<feature type="binding site" evidence="7">
    <location>
        <position position="202"/>
    </location>
    <ligand>
        <name>substrate</name>
    </ligand>
</feature>
<keyword evidence="6 7" id="KW-0119">Carbohydrate metabolism</keyword>
<comment type="pathway">
    <text evidence="1 7">Carbohydrate degradation; pentose phosphate pathway; D-ribulose 5-phosphate from D-glucose 6-phosphate (oxidative stage): step 1/3.</text>
</comment>
<evidence type="ECO:0000256" key="4">
    <source>
        <dbReference type="ARBA" id="ARBA00022857"/>
    </source>
</evidence>
<dbReference type="Proteomes" id="UP000518300">
    <property type="component" value="Unassembled WGS sequence"/>
</dbReference>
<evidence type="ECO:0000256" key="3">
    <source>
        <dbReference type="ARBA" id="ARBA00022526"/>
    </source>
</evidence>
<dbReference type="InterPro" id="IPR001282">
    <property type="entry name" value="G6P_DH"/>
</dbReference>
<dbReference type="GO" id="GO:0005829">
    <property type="term" value="C:cytosol"/>
    <property type="evidence" value="ECO:0007669"/>
    <property type="project" value="TreeGrafter"/>
</dbReference>
<dbReference type="PANTHER" id="PTHR23429:SF0">
    <property type="entry name" value="GLUCOSE-6-PHOSPHATE 1-DEHYDROGENASE"/>
    <property type="match status" value="1"/>
</dbReference>
<feature type="binding site" evidence="7">
    <location>
        <position position="364"/>
    </location>
    <ligand>
        <name>substrate</name>
    </ligand>
</feature>
<dbReference type="AlphaFoldDB" id="A0A848LLU6"/>